<sequence>MIDRRRLATFTHPRAAEFESPGGPWFEQTLCRLLQEAPERASLICGDQIRLSTTDLRAAVRRVAGWLRKRGVQPGDAVAFQLPNGPDAVVLYLATWWAGALAVPFHESLTSVEAHRVTERLHGVALLVADPESALARQADVKLPAGGTAHLGAQLAGPEPACRPADAAVVLTTSGSSGVPKSVIHSHRSLSAKARQLAALHGTSIDDAVLVPAPLSHMAGLLHAVLHPLGAGAKAVIMPRWNAARGLQLVRDEGVTMLFGPPIFTLGIAAADGFTPDSVASVRLVSSGATAITESYVRDVSQQFGAVVKRTYGSTEAPVACTSYPDDDPERFWRTDGRPAPGTELQIRDASGKVLGPNECGEIWLRGPELCDGYLDADVTASTFVDGWMRTRDLGTVDDEGFLSVSGRMSGLIIRGGMNISSREVEAALEGHPAIRQAVVLGYHDDVYGERIAAFIVTAEHFDRSRCVEWFAEHGVAKYKVPDRIVTLDEIPVLSSYQKPDINALRALIAG</sequence>
<evidence type="ECO:0000259" key="2">
    <source>
        <dbReference type="Pfam" id="PF13193"/>
    </source>
</evidence>
<dbReference type="OrthoDB" id="9803968at2"/>
<dbReference type="InterPro" id="IPR050237">
    <property type="entry name" value="ATP-dep_AMP-bd_enzyme"/>
</dbReference>
<accession>A0A1Q4I2G4</accession>
<feature type="domain" description="AMP-dependent synthetase/ligase" evidence="1">
    <location>
        <begin position="35"/>
        <end position="375"/>
    </location>
</feature>
<dbReference type="RefSeq" id="WP_073870501.1">
    <property type="nucleotide sequence ID" value="NZ_MPNT01000001.1"/>
</dbReference>
<dbReference type="InterPro" id="IPR000873">
    <property type="entry name" value="AMP-dep_synth/lig_dom"/>
</dbReference>
<protein>
    <recommendedName>
        <fullName evidence="5">AMP-dependent synthetase</fullName>
    </recommendedName>
</protein>
<proteinExistence type="predicted"/>
<dbReference type="InterPro" id="IPR042099">
    <property type="entry name" value="ANL_N_sf"/>
</dbReference>
<comment type="caution">
    <text evidence="3">The sequence shown here is derived from an EMBL/GenBank/DDBJ whole genome shotgun (WGS) entry which is preliminary data.</text>
</comment>
<name>A0A1Q4I2G4_9MYCO</name>
<dbReference type="InterPro" id="IPR045851">
    <property type="entry name" value="AMP-bd_C_sf"/>
</dbReference>
<dbReference type="GO" id="GO:0016877">
    <property type="term" value="F:ligase activity, forming carbon-sulfur bonds"/>
    <property type="evidence" value="ECO:0007669"/>
    <property type="project" value="UniProtKB-ARBA"/>
</dbReference>
<reference evidence="3 4" key="1">
    <citation type="submission" date="2016-11" db="EMBL/GenBank/DDBJ databases">
        <title>Genome sequences of unsequenced Mycobacteria.</title>
        <authorList>
            <person name="Greninger A.L."/>
            <person name="Fang F."/>
            <person name="Jerome K.R."/>
        </authorList>
    </citation>
    <scope>NUCLEOTIDE SEQUENCE [LARGE SCALE GENOMIC DNA]</scope>
    <source>
        <strain evidence="3 4">M11</strain>
    </source>
</reference>
<dbReference type="STRING" id="53378.BRW65_01665"/>
<dbReference type="Gene3D" id="3.40.50.12780">
    <property type="entry name" value="N-terminal domain of ligase-like"/>
    <property type="match status" value="1"/>
</dbReference>
<evidence type="ECO:0000313" key="3">
    <source>
        <dbReference type="EMBL" id="OJZ76161.1"/>
    </source>
</evidence>
<dbReference type="Pfam" id="PF00501">
    <property type="entry name" value="AMP-binding"/>
    <property type="match status" value="1"/>
</dbReference>
<dbReference type="InterPro" id="IPR020845">
    <property type="entry name" value="AMP-binding_CS"/>
</dbReference>
<gene>
    <name evidence="3" type="ORF">BRW65_01665</name>
</gene>
<feature type="domain" description="AMP-binding enzyme C-terminal" evidence="2">
    <location>
        <begin position="424"/>
        <end position="492"/>
    </location>
</feature>
<dbReference type="AlphaFoldDB" id="A0A1Q4I2G4"/>
<evidence type="ECO:0000313" key="4">
    <source>
        <dbReference type="Proteomes" id="UP000186438"/>
    </source>
</evidence>
<dbReference type="PROSITE" id="PS00455">
    <property type="entry name" value="AMP_BINDING"/>
    <property type="match status" value="1"/>
</dbReference>
<keyword evidence="4" id="KW-1185">Reference proteome</keyword>
<dbReference type="PANTHER" id="PTHR43767:SF12">
    <property type="entry name" value="AMP-DEPENDENT SYNTHETASE AND LIGASE"/>
    <property type="match status" value="1"/>
</dbReference>
<evidence type="ECO:0008006" key="5">
    <source>
        <dbReference type="Google" id="ProtNLM"/>
    </source>
</evidence>
<dbReference type="InterPro" id="IPR025110">
    <property type="entry name" value="AMP-bd_C"/>
</dbReference>
<dbReference type="Pfam" id="PF13193">
    <property type="entry name" value="AMP-binding_C"/>
    <property type="match status" value="1"/>
</dbReference>
<dbReference type="Gene3D" id="3.30.300.30">
    <property type="match status" value="1"/>
</dbReference>
<dbReference type="Proteomes" id="UP000186438">
    <property type="component" value="Unassembled WGS sequence"/>
</dbReference>
<evidence type="ECO:0000259" key="1">
    <source>
        <dbReference type="Pfam" id="PF00501"/>
    </source>
</evidence>
<dbReference type="EMBL" id="MPNT01000001">
    <property type="protein sequence ID" value="OJZ76161.1"/>
    <property type="molecule type" value="Genomic_DNA"/>
</dbReference>
<dbReference type="PANTHER" id="PTHR43767">
    <property type="entry name" value="LONG-CHAIN-FATTY-ACID--COA LIGASE"/>
    <property type="match status" value="1"/>
</dbReference>
<dbReference type="SUPFAM" id="SSF56801">
    <property type="entry name" value="Acetyl-CoA synthetase-like"/>
    <property type="match status" value="1"/>
</dbReference>
<organism evidence="3 4">
    <name type="scientific">Mycobacterium paraffinicum</name>
    <dbReference type="NCBI Taxonomy" id="53378"/>
    <lineage>
        <taxon>Bacteria</taxon>
        <taxon>Bacillati</taxon>
        <taxon>Actinomycetota</taxon>
        <taxon>Actinomycetes</taxon>
        <taxon>Mycobacteriales</taxon>
        <taxon>Mycobacteriaceae</taxon>
        <taxon>Mycobacterium</taxon>
    </lineage>
</organism>